<evidence type="ECO:0000313" key="2">
    <source>
        <dbReference type="Ensembl" id="ENSTRUP00000049064.2"/>
    </source>
</evidence>
<dbReference type="InParanoid" id="A0A3B5K6S2"/>
<accession>A0A3B5K6S2</accession>
<reference evidence="2" key="2">
    <citation type="submission" date="2025-08" db="UniProtKB">
        <authorList>
            <consortium name="Ensembl"/>
        </authorList>
    </citation>
    <scope>IDENTIFICATION</scope>
</reference>
<dbReference type="PANTHER" id="PTHR13252">
    <property type="entry name" value="F-BOX ONLY PROTEIN 28"/>
    <property type="match status" value="1"/>
</dbReference>
<name>A0A3B5K6S2_TAKRU</name>
<sequence>MRFGTNSRLYTHDLYTFLEQISASVFFRARALGVQRHFRLLQRSKMAAVVDRVDGCVGSLVPDAVSLLQSVPLPDQNNPLLGLPIVAIETILSFLSYDEISLLRSVCKRMDMICQRVLNQGFLKVERYHSLCQRQVKAPATQAGVGEEEPLPCPSCRHPGCRGDAPVAAEHDLHEIRRLQPLLLHSWKGHR</sequence>
<dbReference type="InterPro" id="IPR036047">
    <property type="entry name" value="F-box-like_dom_sf"/>
</dbReference>
<dbReference type="SUPFAM" id="SSF81383">
    <property type="entry name" value="F-box domain"/>
    <property type="match status" value="1"/>
</dbReference>
<dbReference type="Pfam" id="PF00646">
    <property type="entry name" value="F-box"/>
    <property type="match status" value="1"/>
</dbReference>
<keyword evidence="3" id="KW-1185">Reference proteome</keyword>
<protein>
    <submittedName>
        <fullName evidence="2">F-box protein 28</fullName>
    </submittedName>
</protein>
<dbReference type="CDD" id="cd22100">
    <property type="entry name" value="F-box_FBXO28"/>
    <property type="match status" value="1"/>
</dbReference>
<dbReference type="AlphaFoldDB" id="A0A3B5K6S2"/>
<reference evidence="2" key="3">
    <citation type="submission" date="2025-09" db="UniProtKB">
        <authorList>
            <consortium name="Ensembl"/>
        </authorList>
    </citation>
    <scope>IDENTIFICATION</scope>
</reference>
<evidence type="ECO:0000313" key="3">
    <source>
        <dbReference type="Proteomes" id="UP000005226"/>
    </source>
</evidence>
<dbReference type="Proteomes" id="UP000005226">
    <property type="component" value="Unplaced"/>
</dbReference>
<evidence type="ECO:0000259" key="1">
    <source>
        <dbReference type="PROSITE" id="PS50181"/>
    </source>
</evidence>
<feature type="domain" description="F-box" evidence="1">
    <location>
        <begin position="77"/>
        <end position="125"/>
    </location>
</feature>
<dbReference type="InterPro" id="IPR039719">
    <property type="entry name" value="FBXO28"/>
</dbReference>
<dbReference type="InterPro" id="IPR001810">
    <property type="entry name" value="F-box_dom"/>
</dbReference>
<dbReference type="PROSITE" id="PS50181">
    <property type="entry name" value="FBOX"/>
    <property type="match status" value="1"/>
</dbReference>
<proteinExistence type="predicted"/>
<reference evidence="2" key="1">
    <citation type="journal article" date="2011" name="Genome Biol. Evol.">
        <title>Integration of the genetic map and genome assembly of fugu facilitates insights into distinct features of genome evolution in teleosts and mammals.</title>
        <authorList>
            <person name="Kai W."/>
            <person name="Kikuchi K."/>
            <person name="Tohari S."/>
            <person name="Chew A.K."/>
            <person name="Tay A."/>
            <person name="Fujiwara A."/>
            <person name="Hosoya S."/>
            <person name="Suetake H."/>
            <person name="Naruse K."/>
            <person name="Brenner S."/>
            <person name="Suzuki Y."/>
            <person name="Venkatesh B."/>
        </authorList>
    </citation>
    <scope>NUCLEOTIDE SEQUENCE [LARGE SCALE GENOMIC DNA]</scope>
</reference>
<organism evidence="2 3">
    <name type="scientific">Takifugu rubripes</name>
    <name type="common">Japanese pufferfish</name>
    <name type="synonym">Fugu rubripes</name>
    <dbReference type="NCBI Taxonomy" id="31033"/>
    <lineage>
        <taxon>Eukaryota</taxon>
        <taxon>Metazoa</taxon>
        <taxon>Chordata</taxon>
        <taxon>Craniata</taxon>
        <taxon>Vertebrata</taxon>
        <taxon>Euteleostomi</taxon>
        <taxon>Actinopterygii</taxon>
        <taxon>Neopterygii</taxon>
        <taxon>Teleostei</taxon>
        <taxon>Neoteleostei</taxon>
        <taxon>Acanthomorphata</taxon>
        <taxon>Eupercaria</taxon>
        <taxon>Tetraodontiformes</taxon>
        <taxon>Tetradontoidea</taxon>
        <taxon>Tetraodontidae</taxon>
        <taxon>Takifugu</taxon>
    </lineage>
</organism>
<dbReference type="PANTHER" id="PTHR13252:SF9">
    <property type="entry name" value="F-BOX ONLY PROTEIN 28"/>
    <property type="match status" value="1"/>
</dbReference>
<dbReference type="GO" id="GO:0000209">
    <property type="term" value="P:protein polyubiquitination"/>
    <property type="evidence" value="ECO:0007669"/>
    <property type="project" value="TreeGrafter"/>
</dbReference>
<dbReference type="Ensembl" id="ENSTRUT00000055354.2">
    <property type="protein sequence ID" value="ENSTRUP00000049064.2"/>
    <property type="gene ID" value="ENSTRUG00000020108.2"/>
</dbReference>
<dbReference type="GeneTree" id="ENSGT00390000002970"/>